<feature type="region of interest" description="Disordered" evidence="8">
    <location>
        <begin position="808"/>
        <end position="828"/>
    </location>
</feature>
<dbReference type="PROSITE" id="PS00108">
    <property type="entry name" value="PROTEIN_KINASE_ST"/>
    <property type="match status" value="1"/>
</dbReference>
<feature type="non-terminal residue" evidence="10">
    <location>
        <position position="1"/>
    </location>
</feature>
<dbReference type="PROSITE" id="PS00107">
    <property type="entry name" value="PROTEIN_KINASE_ATP"/>
    <property type="match status" value="1"/>
</dbReference>
<evidence type="ECO:0000256" key="6">
    <source>
        <dbReference type="ARBA" id="ARBA00022840"/>
    </source>
</evidence>
<evidence type="ECO:0000256" key="5">
    <source>
        <dbReference type="ARBA" id="ARBA00022777"/>
    </source>
</evidence>
<accession>A0A813J2W4</accession>
<dbReference type="Pfam" id="PF00069">
    <property type="entry name" value="Pkinase"/>
    <property type="match status" value="1"/>
</dbReference>
<evidence type="ECO:0000313" key="11">
    <source>
        <dbReference type="Proteomes" id="UP000626109"/>
    </source>
</evidence>
<dbReference type="GO" id="GO:0004674">
    <property type="term" value="F:protein serine/threonine kinase activity"/>
    <property type="evidence" value="ECO:0007669"/>
    <property type="project" value="UniProtKB-EC"/>
</dbReference>
<dbReference type="EC" id="2.7.11.1" evidence="2"/>
<feature type="region of interest" description="Disordered" evidence="8">
    <location>
        <begin position="469"/>
        <end position="502"/>
    </location>
</feature>
<feature type="region of interest" description="Disordered" evidence="8">
    <location>
        <begin position="272"/>
        <end position="296"/>
    </location>
</feature>
<dbReference type="InterPro" id="IPR050660">
    <property type="entry name" value="NEK_Ser/Thr_kinase"/>
</dbReference>
<dbReference type="SMART" id="SM00220">
    <property type="entry name" value="S_TKc"/>
    <property type="match status" value="1"/>
</dbReference>
<feature type="region of interest" description="Disordered" evidence="8">
    <location>
        <begin position="311"/>
        <end position="431"/>
    </location>
</feature>
<protein>
    <recommendedName>
        <fullName evidence="2">non-specific serine/threonine protein kinase</fullName>
        <ecNumber evidence="2">2.7.11.1</ecNumber>
    </recommendedName>
</protein>
<keyword evidence="6 7" id="KW-0067">ATP-binding</keyword>
<evidence type="ECO:0000313" key="10">
    <source>
        <dbReference type="EMBL" id="CAE8666118.1"/>
    </source>
</evidence>
<feature type="compositionally biased region" description="Low complexity" evidence="8">
    <location>
        <begin position="380"/>
        <end position="400"/>
    </location>
</feature>
<comment type="caution">
    <text evidence="10">The sequence shown here is derived from an EMBL/GenBank/DDBJ whole genome shotgun (WGS) entry which is preliminary data.</text>
</comment>
<feature type="domain" description="Protein kinase" evidence="9">
    <location>
        <begin position="1"/>
        <end position="264"/>
    </location>
</feature>
<gene>
    <name evidence="10" type="ORF">PGLA2088_LOCUS16156</name>
</gene>
<feature type="compositionally biased region" description="Low complexity" evidence="8">
    <location>
        <begin position="319"/>
        <end position="348"/>
    </location>
</feature>
<dbReference type="InterPro" id="IPR008271">
    <property type="entry name" value="Ser/Thr_kinase_AS"/>
</dbReference>
<dbReference type="InterPro" id="IPR000719">
    <property type="entry name" value="Prot_kinase_dom"/>
</dbReference>
<comment type="similarity">
    <text evidence="1">Belongs to the protein kinase superfamily. NEK Ser/Thr protein kinase family. NIMA subfamily.</text>
</comment>
<keyword evidence="5" id="KW-0418">Kinase</keyword>
<dbReference type="InterPro" id="IPR017441">
    <property type="entry name" value="Protein_kinase_ATP_BS"/>
</dbReference>
<feature type="region of interest" description="Disordered" evidence="8">
    <location>
        <begin position="535"/>
        <end position="584"/>
    </location>
</feature>
<feature type="compositionally biased region" description="Low complexity" evidence="8">
    <location>
        <begin position="808"/>
        <end position="822"/>
    </location>
</feature>
<dbReference type="Gene3D" id="1.10.510.10">
    <property type="entry name" value="Transferase(Phosphotransferase) domain 1"/>
    <property type="match status" value="1"/>
</dbReference>
<evidence type="ECO:0000256" key="2">
    <source>
        <dbReference type="ARBA" id="ARBA00012513"/>
    </source>
</evidence>
<evidence type="ECO:0000256" key="4">
    <source>
        <dbReference type="ARBA" id="ARBA00022741"/>
    </source>
</evidence>
<dbReference type="Proteomes" id="UP000626109">
    <property type="component" value="Unassembled WGS sequence"/>
</dbReference>
<dbReference type="EMBL" id="CAJNNW010020358">
    <property type="protein sequence ID" value="CAE8666118.1"/>
    <property type="molecule type" value="Genomic_DNA"/>
</dbReference>
<dbReference type="SUPFAM" id="SSF56112">
    <property type="entry name" value="Protein kinase-like (PK-like)"/>
    <property type="match status" value="1"/>
</dbReference>
<feature type="compositionally biased region" description="Low complexity" evidence="8">
    <location>
        <begin position="984"/>
        <end position="993"/>
    </location>
</feature>
<sequence length="1011" mass="104428">VLGLLGRGAHGVVLKVRGPGSAVRIRAVKVLPCDEPQNADESARKARDAAFAEARLLQRLRYPHIVVCEDVIWDAGRRTVQLVLEFMDGGDLKGLIEARRAGGEPFEAHFPRRVLAAVGGALAYIHAAGILHRDVKPANILLTRHSQRIKLADFGIAKLLENSHANTVVGTPHYLSPEIVAGQAYDKASDGWALGVCLYEVASLRRPFDASNQLALVRRICEELPPPLPDNVAPDVRRVVEGLLVKSAAQRLPLREALGVSSAVAALVPGGLGSKPSVASSTPVSKRPGARPAASMAQAVTAVARATPLGQPTTKVVKASVESPGSSSCSGPGAVSSPSSSSSRRSSPFLRPYGEQGGEEGNSGGQEEGGAVGSGSPVGRQSRQRQSCRSASSSPPASRSPSKEEDPAGAACEAGLSPPYSESISYEEDEEWDLQASWCGSEAAVAAREALCGDVDDPEELVRALAALEREKERERERDREASASEASVGGSESFRNSPNRIAGASSDAFEALESELRLRIAALRNDAAAMLSAAEAEAEGDESAASEVASPSKAAPVGSSGMDDEDGANSDAGVSVRSVCPSGCSSPRPSYISSRAATAYEQALEVATSLGIDTDPSEERLARKRGMLSLRVKWGGVARFCLLPVSVGFDSLVAEVSRRFGLAQSSALPALSWQEVGESFELRSQACWEECLQRRGLVAQPGRLELTVVGSAPPPQRTVNLRAPTRSAALEAFANAPSPAGHSATGSRSGLFTWKPLDASINASIESRSQAISRCGVRTRSNAGASLAAAVAVAAAPSAGAAYSSSSSAACGVSGSAGPSRSRSRCGGGGGFCPAGGTTILEEPFSTLASGTVGSRSGAQPVPTQRTLRFSQDRSTTGYSALESAEAWGGGEHLLSGTAGAASWTTTGSNMLAQHGQLPRSRGRVDEPRAFGETCLLGPPGGSQVSCGTSAVSRSAGRPCVQVRWRVTAADAGGGNDRVSPHAQAAASSPPQLFAGPRAALQVNGRSVLQ</sequence>
<evidence type="ECO:0000259" key="9">
    <source>
        <dbReference type="PROSITE" id="PS50011"/>
    </source>
</evidence>
<feature type="binding site" evidence="7">
    <location>
        <position position="29"/>
    </location>
    <ligand>
        <name>ATP</name>
        <dbReference type="ChEBI" id="CHEBI:30616"/>
    </ligand>
</feature>
<dbReference type="PANTHER" id="PTHR43671">
    <property type="entry name" value="SERINE/THREONINE-PROTEIN KINASE NEK"/>
    <property type="match status" value="1"/>
</dbReference>
<feature type="region of interest" description="Disordered" evidence="8">
    <location>
        <begin position="973"/>
        <end position="998"/>
    </location>
</feature>
<feature type="compositionally biased region" description="Basic and acidic residues" evidence="8">
    <location>
        <begin position="469"/>
        <end position="483"/>
    </location>
</feature>
<keyword evidence="3" id="KW-0808">Transferase</keyword>
<evidence type="ECO:0000256" key="3">
    <source>
        <dbReference type="ARBA" id="ARBA00022679"/>
    </source>
</evidence>
<keyword evidence="4 7" id="KW-0547">Nucleotide-binding</keyword>
<reference evidence="10" key="1">
    <citation type="submission" date="2021-02" db="EMBL/GenBank/DDBJ databases">
        <authorList>
            <person name="Dougan E. K."/>
            <person name="Rhodes N."/>
            <person name="Thang M."/>
            <person name="Chan C."/>
        </authorList>
    </citation>
    <scope>NUCLEOTIDE SEQUENCE</scope>
</reference>
<evidence type="ECO:0000256" key="8">
    <source>
        <dbReference type="SAM" id="MobiDB-lite"/>
    </source>
</evidence>
<dbReference type="PANTHER" id="PTHR43671:SF13">
    <property type="entry name" value="SERINE_THREONINE-PROTEIN KINASE NEK2"/>
    <property type="match status" value="1"/>
</dbReference>
<evidence type="ECO:0000256" key="7">
    <source>
        <dbReference type="PROSITE-ProRule" id="PRU10141"/>
    </source>
</evidence>
<feature type="compositionally biased region" description="Gly residues" evidence="8">
    <location>
        <begin position="355"/>
        <end position="373"/>
    </location>
</feature>
<proteinExistence type="inferred from homology"/>
<dbReference type="GO" id="GO:0005524">
    <property type="term" value="F:ATP binding"/>
    <property type="evidence" value="ECO:0007669"/>
    <property type="project" value="UniProtKB-UniRule"/>
</dbReference>
<dbReference type="InterPro" id="IPR011009">
    <property type="entry name" value="Kinase-like_dom_sf"/>
</dbReference>
<evidence type="ECO:0000256" key="1">
    <source>
        <dbReference type="ARBA" id="ARBA00010886"/>
    </source>
</evidence>
<dbReference type="PROSITE" id="PS50011">
    <property type="entry name" value="PROTEIN_KINASE_DOM"/>
    <property type="match status" value="1"/>
</dbReference>
<dbReference type="AlphaFoldDB" id="A0A813J2W4"/>
<feature type="compositionally biased region" description="Low complexity" evidence="8">
    <location>
        <begin position="484"/>
        <end position="494"/>
    </location>
</feature>
<name>A0A813J2W4_POLGL</name>
<organism evidence="10 11">
    <name type="scientific">Polarella glacialis</name>
    <name type="common">Dinoflagellate</name>
    <dbReference type="NCBI Taxonomy" id="89957"/>
    <lineage>
        <taxon>Eukaryota</taxon>
        <taxon>Sar</taxon>
        <taxon>Alveolata</taxon>
        <taxon>Dinophyceae</taxon>
        <taxon>Suessiales</taxon>
        <taxon>Suessiaceae</taxon>
        <taxon>Polarella</taxon>
    </lineage>
</organism>